<reference evidence="4" key="2">
    <citation type="submission" date="2015-01" db="EMBL/GenBank/DDBJ databases">
        <title>Evolutionary Origins and Diversification of the Mycorrhizal Mutualists.</title>
        <authorList>
            <consortium name="DOE Joint Genome Institute"/>
            <consortium name="Mycorrhizal Genomics Consortium"/>
            <person name="Kohler A."/>
            <person name="Kuo A."/>
            <person name="Nagy L.G."/>
            <person name="Floudas D."/>
            <person name="Copeland A."/>
            <person name="Barry K.W."/>
            <person name="Cichocki N."/>
            <person name="Veneault-Fourrey C."/>
            <person name="LaButti K."/>
            <person name="Lindquist E.A."/>
            <person name="Lipzen A."/>
            <person name="Lundell T."/>
            <person name="Morin E."/>
            <person name="Murat C."/>
            <person name="Riley R."/>
            <person name="Ohm R."/>
            <person name="Sun H."/>
            <person name="Tunlid A."/>
            <person name="Henrissat B."/>
            <person name="Grigoriev I.V."/>
            <person name="Hibbett D.S."/>
            <person name="Martin F."/>
        </authorList>
    </citation>
    <scope>NUCLEOTIDE SEQUENCE [LARGE SCALE GENOMIC DNA]</scope>
    <source>
        <strain evidence="4">MUT 4182</strain>
    </source>
</reference>
<dbReference type="HOGENOM" id="CLU_2533828_0_0_1"/>
<proteinExistence type="predicted"/>
<reference evidence="3 4" key="1">
    <citation type="submission" date="2014-04" db="EMBL/GenBank/DDBJ databases">
        <authorList>
            <consortium name="DOE Joint Genome Institute"/>
            <person name="Kuo A."/>
            <person name="Girlanda M."/>
            <person name="Perotto S."/>
            <person name="Kohler A."/>
            <person name="Nagy L.G."/>
            <person name="Floudas D."/>
            <person name="Copeland A."/>
            <person name="Barry K.W."/>
            <person name="Cichocki N."/>
            <person name="Veneault-Fourrey C."/>
            <person name="LaButti K."/>
            <person name="Lindquist E.A."/>
            <person name="Lipzen A."/>
            <person name="Lundell T."/>
            <person name="Morin E."/>
            <person name="Murat C."/>
            <person name="Sun H."/>
            <person name="Tunlid A."/>
            <person name="Henrissat B."/>
            <person name="Grigoriev I.V."/>
            <person name="Hibbett D.S."/>
            <person name="Martin F."/>
            <person name="Nordberg H.P."/>
            <person name="Cantor M.N."/>
            <person name="Hua S.X."/>
        </authorList>
    </citation>
    <scope>NUCLEOTIDE SEQUENCE [LARGE SCALE GENOMIC DNA]</scope>
    <source>
        <strain evidence="3 4">MUT 4182</strain>
    </source>
</reference>
<dbReference type="AlphaFoldDB" id="A0A0C3QIB9"/>
<dbReference type="PROSITE" id="PS00194">
    <property type="entry name" value="THIOREDOXIN_1"/>
    <property type="match status" value="1"/>
</dbReference>
<keyword evidence="4" id="KW-1185">Reference proteome</keyword>
<organism evidence="3 4">
    <name type="scientific">Tulasnella calospora MUT 4182</name>
    <dbReference type="NCBI Taxonomy" id="1051891"/>
    <lineage>
        <taxon>Eukaryota</taxon>
        <taxon>Fungi</taxon>
        <taxon>Dikarya</taxon>
        <taxon>Basidiomycota</taxon>
        <taxon>Agaricomycotina</taxon>
        <taxon>Agaricomycetes</taxon>
        <taxon>Cantharellales</taxon>
        <taxon>Tulasnellaceae</taxon>
        <taxon>Tulasnella</taxon>
    </lineage>
</organism>
<evidence type="ECO:0000313" key="3">
    <source>
        <dbReference type="EMBL" id="KIO26556.1"/>
    </source>
</evidence>
<dbReference type="InterPro" id="IPR013766">
    <property type="entry name" value="Thioredoxin_domain"/>
</dbReference>
<dbReference type="SUPFAM" id="SSF52833">
    <property type="entry name" value="Thioredoxin-like"/>
    <property type="match status" value="1"/>
</dbReference>
<dbReference type="OrthoDB" id="10263751at2759"/>
<dbReference type="PANTHER" id="PTHR46115">
    <property type="entry name" value="THIOREDOXIN-LIKE PROTEIN 1"/>
    <property type="match status" value="1"/>
</dbReference>
<dbReference type="CDD" id="cd02947">
    <property type="entry name" value="TRX_family"/>
    <property type="match status" value="1"/>
</dbReference>
<dbReference type="InterPro" id="IPR017937">
    <property type="entry name" value="Thioredoxin_CS"/>
</dbReference>
<protein>
    <recommendedName>
        <fullName evidence="2">Thioredoxin domain-containing protein</fullName>
    </recommendedName>
</protein>
<evidence type="ECO:0000313" key="4">
    <source>
        <dbReference type="Proteomes" id="UP000054248"/>
    </source>
</evidence>
<accession>A0A0C3QIB9</accession>
<feature type="domain" description="Thioredoxin" evidence="2">
    <location>
        <begin position="13"/>
        <end position="63"/>
    </location>
</feature>
<name>A0A0C3QIB9_9AGAM</name>
<feature type="non-terminal residue" evidence="3">
    <location>
        <position position="84"/>
    </location>
</feature>
<evidence type="ECO:0000256" key="1">
    <source>
        <dbReference type="ARBA" id="ARBA00023157"/>
    </source>
</evidence>
<dbReference type="Pfam" id="PF00085">
    <property type="entry name" value="Thioredoxin"/>
    <property type="match status" value="1"/>
</dbReference>
<gene>
    <name evidence="3" type="ORF">M407DRAFT_24143</name>
</gene>
<dbReference type="EMBL" id="KN823022">
    <property type="protein sequence ID" value="KIO26556.1"/>
    <property type="molecule type" value="Genomic_DNA"/>
</dbReference>
<dbReference type="Proteomes" id="UP000054248">
    <property type="component" value="Unassembled WGS sequence"/>
</dbReference>
<dbReference type="STRING" id="1051891.A0A0C3QIB9"/>
<sequence>MLDITSVAQLDKLLSANGSKLTVIDFHATWCGPCHAIAPKYAELSKEFTGVQFLKCDVYVNDAFHTSIIPTTNKDFARSDAAAD</sequence>
<evidence type="ECO:0000259" key="2">
    <source>
        <dbReference type="Pfam" id="PF00085"/>
    </source>
</evidence>
<dbReference type="Gene3D" id="3.40.30.10">
    <property type="entry name" value="Glutaredoxin"/>
    <property type="match status" value="1"/>
</dbReference>
<dbReference type="InterPro" id="IPR036249">
    <property type="entry name" value="Thioredoxin-like_sf"/>
</dbReference>
<keyword evidence="1" id="KW-1015">Disulfide bond</keyword>